<dbReference type="EMBL" id="LXYT01000003">
    <property type="protein sequence ID" value="OLY42803.1"/>
    <property type="molecule type" value="Genomic_DNA"/>
</dbReference>
<dbReference type="PIRSF" id="PIRSF029063">
    <property type="entry name" value="IV_sec_VirJ"/>
    <property type="match status" value="1"/>
</dbReference>
<comment type="caution">
    <text evidence="2">The sequence shown here is derived from an EMBL/GenBank/DDBJ whole genome shotgun (WGS) entry which is preliminary data.</text>
</comment>
<organism evidence="2 3">
    <name type="scientific">Bartonella apis</name>
    <dbReference type="NCBI Taxonomy" id="1686310"/>
    <lineage>
        <taxon>Bacteria</taxon>
        <taxon>Pseudomonadati</taxon>
        <taxon>Pseudomonadota</taxon>
        <taxon>Alphaproteobacteria</taxon>
        <taxon>Hyphomicrobiales</taxon>
        <taxon>Bartonellaceae</taxon>
        <taxon>Bartonella</taxon>
    </lineage>
</organism>
<accession>A0A1R0F759</accession>
<dbReference type="InterPro" id="IPR010333">
    <property type="entry name" value="VirJ"/>
</dbReference>
<dbReference type="InterPro" id="IPR011225">
    <property type="entry name" value="IV_sec_VirJ"/>
</dbReference>
<evidence type="ECO:0000313" key="2">
    <source>
        <dbReference type="EMBL" id="OLY42803.1"/>
    </source>
</evidence>
<feature type="domain" description="Bacterial virulence" evidence="1">
    <location>
        <begin position="275"/>
        <end position="454"/>
    </location>
</feature>
<dbReference type="Proteomes" id="UP000187344">
    <property type="component" value="Unassembled WGS sequence"/>
</dbReference>
<dbReference type="OrthoDB" id="9807916at2"/>
<dbReference type="RefSeq" id="WP_075870638.1">
    <property type="nucleotide sequence ID" value="NZ_CALYQA010000003.1"/>
</dbReference>
<dbReference type="InterPro" id="IPR029058">
    <property type="entry name" value="AB_hydrolase_fold"/>
</dbReference>
<proteinExistence type="predicted"/>
<dbReference type="AlphaFoldDB" id="A0A1R0F759"/>
<sequence length="475" mass="51810">MTIRRILLLVLAVIVVAAATYGILHRGKINRLWASFIGSTAPVVYAEGERFTDIPVYLPQGEIRGLAIVVSDAGGPKTREADITAALLKRNLIVASVNFDRWREELDKEDGDCVYLVSDLEALSKDILRRLDLDVYFHPVVVGIGEGGIVSYAAAADSPENTLAGTVVIDPSQSSHTRLPSCTEAADATKMPDGGYSYEIGAKVPSPVTIITNKLEANDVKQAARDKIAAIVNDPAFETRVKITVDTALDYAIRDAANADLPIVDMPSKNPAKALVIFFSGDGGWRDIDMEIGDLLQSEDIHVIGIDSLRYFWSTRTPEEIAKDIEQLVQEADPQQRLPVALFGYSFGADVLPFAWEVLDNSVKDQTVMIALMGLSKTADFQISIDGWLGGAGDTPVLDQMQYVPAERTVCVYGEDEDDTACTDEALDGMQRLKLPGGHHFDEDYKSLARSLHTILINKIKSNKNATKSPDEAKE</sequence>
<name>A0A1R0F759_9HYPH</name>
<dbReference type="SUPFAM" id="SSF53474">
    <property type="entry name" value="alpha/beta-Hydrolases"/>
    <property type="match status" value="2"/>
</dbReference>
<keyword evidence="3" id="KW-1185">Reference proteome</keyword>
<dbReference type="Pfam" id="PF06057">
    <property type="entry name" value="VirJ"/>
    <property type="match status" value="1"/>
</dbReference>
<gene>
    <name evidence="2" type="ORF">PEB0149_002150</name>
</gene>
<dbReference type="Gene3D" id="3.40.50.1820">
    <property type="entry name" value="alpha/beta hydrolase"/>
    <property type="match status" value="2"/>
</dbReference>
<evidence type="ECO:0000313" key="3">
    <source>
        <dbReference type="Proteomes" id="UP000187344"/>
    </source>
</evidence>
<dbReference type="GeneID" id="92992573"/>
<reference evidence="2 3" key="1">
    <citation type="submission" date="2016-12" db="EMBL/GenBank/DDBJ databases">
        <title>Comparative genomics of Bartonella apis.</title>
        <authorList>
            <person name="Engel P."/>
        </authorList>
    </citation>
    <scope>NUCLEOTIDE SEQUENCE [LARGE SCALE GENOMIC DNA]</scope>
    <source>
        <strain evidence="2 3">PEB0149</strain>
    </source>
</reference>
<protein>
    <submittedName>
        <fullName evidence="2">Type IV secretory pathway, VirJ component</fullName>
    </submittedName>
</protein>
<evidence type="ECO:0000259" key="1">
    <source>
        <dbReference type="Pfam" id="PF06057"/>
    </source>
</evidence>